<dbReference type="Pfam" id="PF00460">
    <property type="entry name" value="Flg_bb_rod"/>
    <property type="match status" value="1"/>
</dbReference>
<dbReference type="STRING" id="1902579.BHV28_02230"/>
<keyword evidence="3" id="KW-0969">Cilium</keyword>
<keyword evidence="3" id="KW-0966">Cell projection</keyword>
<reference evidence="3 4" key="1">
    <citation type="journal article" date="2010" name="Science">
        <title>Genomic comparison of the ants Camponotus floridanus and Harpegnathos saltator.</title>
        <authorList>
            <person name="Bonasio R."/>
            <person name="Zhang G."/>
            <person name="Ye C."/>
            <person name="Mutti N.S."/>
            <person name="Fang X."/>
            <person name="Qin N."/>
            <person name="Donahue G."/>
            <person name="Yang P."/>
            <person name="Li Q."/>
            <person name="Li C."/>
            <person name="Zhang P."/>
            <person name="Huang Z."/>
            <person name="Berger S.L."/>
            <person name="Reinberg D."/>
            <person name="Wang J."/>
            <person name="Liebig J."/>
        </authorList>
    </citation>
    <scope>NUCLEOTIDE SEQUENCE [LARGE SCALE GENOMIC DNA]</scope>
    <source>
        <strain evidence="3 4">Hsal</strain>
    </source>
</reference>
<evidence type="ECO:0000313" key="3">
    <source>
        <dbReference type="EMBL" id="AQS40945.1"/>
    </source>
</evidence>
<evidence type="ECO:0000256" key="1">
    <source>
        <dbReference type="ARBA" id="ARBA00004117"/>
    </source>
</evidence>
<proteinExistence type="predicted"/>
<dbReference type="InterPro" id="IPR001444">
    <property type="entry name" value="Flag_bb_rod_N"/>
</dbReference>
<dbReference type="NCBIfam" id="NF004653">
    <property type="entry name" value="PRK06003.1"/>
    <property type="match status" value="1"/>
</dbReference>
<protein>
    <submittedName>
        <fullName evidence="3">Flagellar basal-body rod protein flgB</fullName>
    </submittedName>
</protein>
<gene>
    <name evidence="3" type="primary">flgB</name>
    <name evidence="3" type="ORF">BHV28_02230</name>
</gene>
<evidence type="ECO:0000313" key="4">
    <source>
        <dbReference type="Proteomes" id="UP000188912"/>
    </source>
</evidence>
<sequence>MEPIQLYALASRQAEWLAVRQKVVAGNIANANTPGFRAGDIEPFSAVLDKQTLALAKTSAQHMDVAGSALESGAMRPAQTDEITHSGNDVNLEDELRKGGEVVREMSLNTAIIKSFHRMMMSTTRGNQG</sequence>
<keyword evidence="3" id="KW-0282">Flagellum</keyword>
<reference evidence="3 4" key="2">
    <citation type="journal article" date="2016" name="Sci. Rep.">
        <title>The genome of Rhizobiales bacteria in predatory ants reveals urease gene functions but no genes for nitrogen fixation.</title>
        <authorList>
            <person name="Neuvonen M.M."/>
            <person name="Tamarit D."/>
            <person name="Naslund K."/>
            <person name="Liebig J."/>
            <person name="Feldhaar H."/>
            <person name="Moran N.A."/>
            <person name="Guy L."/>
            <person name="Andersson S.G."/>
        </authorList>
    </citation>
    <scope>NUCLEOTIDE SEQUENCE [LARGE SCALE GENOMIC DNA]</scope>
    <source>
        <strain evidence="3 4">Hsal</strain>
    </source>
</reference>
<evidence type="ECO:0000259" key="2">
    <source>
        <dbReference type="Pfam" id="PF00460"/>
    </source>
</evidence>
<dbReference type="AlphaFoldDB" id="A0A1U9JSV6"/>
<comment type="subcellular location">
    <subcellularLocation>
        <location evidence="1">Bacterial flagellum basal body</location>
    </subcellularLocation>
</comment>
<organism evidence="3 4">
    <name type="scientific">Candidatus Tokpelaia hoelldobleri</name>
    <dbReference type="NCBI Taxonomy" id="1902579"/>
    <lineage>
        <taxon>Bacteria</taxon>
        <taxon>Pseudomonadati</taxon>
        <taxon>Pseudomonadota</taxon>
        <taxon>Alphaproteobacteria</taxon>
        <taxon>Hyphomicrobiales</taxon>
        <taxon>Candidatus Tokpelaia</taxon>
    </lineage>
</organism>
<dbReference type="KEGG" id="thd:BHV28_02230"/>
<keyword evidence="4" id="KW-1185">Reference proteome</keyword>
<feature type="domain" description="Flagellar basal body rod protein N-terminal" evidence="2">
    <location>
        <begin position="18"/>
        <end position="37"/>
    </location>
</feature>
<accession>A0A1U9JSV6</accession>
<dbReference type="Proteomes" id="UP000188912">
    <property type="component" value="Chromosome"/>
</dbReference>
<name>A0A1U9JSV6_9HYPH</name>
<dbReference type="EMBL" id="CP017315">
    <property type="protein sequence ID" value="AQS40945.1"/>
    <property type="molecule type" value="Genomic_DNA"/>
</dbReference>
<dbReference type="GO" id="GO:0009425">
    <property type="term" value="C:bacterial-type flagellum basal body"/>
    <property type="evidence" value="ECO:0007669"/>
    <property type="project" value="UniProtKB-SubCell"/>
</dbReference>